<comment type="caution">
    <text evidence="2">The sequence shown here is derived from an EMBL/GenBank/DDBJ whole genome shotgun (WGS) entry which is preliminary data.</text>
</comment>
<dbReference type="AlphaFoldDB" id="A0A9X1I2Q5"/>
<sequence length="79" mass="8987">TDGSWASWDLLGTFEVIKPSGLPLTQQNNEDIEFAQDGFNWPIPITAPKYRYLRINNLENWAGSGRLAIAEMRVYGDTR</sequence>
<evidence type="ECO:0000313" key="3">
    <source>
        <dbReference type="Proteomes" id="UP001139199"/>
    </source>
</evidence>
<name>A0A9X1I2Q5_9FLAO</name>
<dbReference type="Proteomes" id="UP001139199">
    <property type="component" value="Unassembled WGS sequence"/>
</dbReference>
<dbReference type="Pfam" id="PF16391">
    <property type="entry name" value="DUF5000"/>
    <property type="match status" value="1"/>
</dbReference>
<reference evidence="2" key="1">
    <citation type="submission" date="2021-10" db="EMBL/GenBank/DDBJ databases">
        <title>Tamlana sargassums sp. nov., and Tamlana laminarinivorans sp. nov., two new bacteria isolated from the brown alga.</title>
        <authorList>
            <person name="Li J."/>
        </authorList>
    </citation>
    <scope>NUCLEOTIDE SEQUENCE</scope>
    <source>
        <strain evidence="2">PT2-4</strain>
    </source>
</reference>
<evidence type="ECO:0000313" key="2">
    <source>
        <dbReference type="EMBL" id="MCB4800350.1"/>
    </source>
</evidence>
<protein>
    <submittedName>
        <fullName evidence="2">Galactose-binding protein</fullName>
    </submittedName>
</protein>
<organism evidence="2 3">
    <name type="scientific">Neotamlana laminarinivorans</name>
    <dbReference type="NCBI Taxonomy" id="2883124"/>
    <lineage>
        <taxon>Bacteria</taxon>
        <taxon>Pseudomonadati</taxon>
        <taxon>Bacteroidota</taxon>
        <taxon>Flavobacteriia</taxon>
        <taxon>Flavobacteriales</taxon>
        <taxon>Flavobacteriaceae</taxon>
        <taxon>Neotamlana</taxon>
    </lineage>
</organism>
<keyword evidence="3" id="KW-1185">Reference proteome</keyword>
<dbReference type="InterPro" id="IPR032164">
    <property type="entry name" value="DUF5000"/>
</dbReference>
<accession>A0A9X1I2Q5</accession>
<dbReference type="Gene3D" id="2.60.120.260">
    <property type="entry name" value="Galactose-binding domain-like"/>
    <property type="match status" value="1"/>
</dbReference>
<proteinExistence type="predicted"/>
<dbReference type="EMBL" id="JAJAPW010000052">
    <property type="protein sequence ID" value="MCB4800350.1"/>
    <property type="molecule type" value="Genomic_DNA"/>
</dbReference>
<dbReference type="RefSeq" id="WP_262904514.1">
    <property type="nucleotide sequence ID" value="NZ_JAJAPW010000052.1"/>
</dbReference>
<feature type="domain" description="DUF5000" evidence="1">
    <location>
        <begin position="2"/>
        <end position="76"/>
    </location>
</feature>
<gene>
    <name evidence="2" type="ORF">LG649_15995</name>
</gene>
<evidence type="ECO:0000259" key="1">
    <source>
        <dbReference type="Pfam" id="PF16391"/>
    </source>
</evidence>
<feature type="non-terminal residue" evidence="2">
    <location>
        <position position="1"/>
    </location>
</feature>